<comment type="caution">
    <text evidence="4">The sequence shown here is derived from an EMBL/GenBank/DDBJ whole genome shotgun (WGS) entry which is preliminary data.</text>
</comment>
<reference evidence="4 5" key="1">
    <citation type="journal article" date="2019" name="Sci. Rep.">
        <title>Orb-weaving spider Araneus ventricosus genome elucidates the spidroin gene catalogue.</title>
        <authorList>
            <person name="Kono N."/>
            <person name="Nakamura H."/>
            <person name="Ohtoshi R."/>
            <person name="Moran D.A.P."/>
            <person name="Shinohara A."/>
            <person name="Yoshida Y."/>
            <person name="Fujiwara M."/>
            <person name="Mori M."/>
            <person name="Tomita M."/>
            <person name="Arakawa K."/>
        </authorList>
    </citation>
    <scope>NUCLEOTIDE SEQUENCE [LARGE SCALE GENOMIC DNA]</scope>
</reference>
<evidence type="ECO:0000256" key="1">
    <source>
        <dbReference type="SAM" id="MobiDB-lite"/>
    </source>
</evidence>
<keyword evidence="2" id="KW-0812">Transmembrane</keyword>
<protein>
    <submittedName>
        <fullName evidence="4">Uncharacterized protein</fullName>
    </submittedName>
</protein>
<dbReference type="Proteomes" id="UP000499080">
    <property type="component" value="Unassembled WGS sequence"/>
</dbReference>
<sequence length="272" mass="31761">MAGLTKTVAVFWTLLIFSTYSAVSIDPESFKKDIMTKLNLQEETLAQKYYESFTDYMKQVLELINSLGDKGIQGIENIMELSDKLTNTYWFRCVQGYFVTGIPQPIKQVVNDFKDSEAVEDAHDFILSWIWNPIRNINVTEIEETLRRDLRKLQESDALRPHAILGQYFLDAYNKVSMCCCRDALLAGEKFCKQQWSEMPLVGKLLWFIIGFVFGFVITYVYSYVMELKEEFNTYEEFLEAVAEQEYPLDKKNKESHKHGNPFDDEETIDED</sequence>
<feature type="compositionally biased region" description="Acidic residues" evidence="1">
    <location>
        <begin position="263"/>
        <end position="272"/>
    </location>
</feature>
<feature type="chain" id="PRO_5021313830" evidence="3">
    <location>
        <begin position="23"/>
        <end position="272"/>
    </location>
</feature>
<feature type="signal peptide" evidence="3">
    <location>
        <begin position="1"/>
        <end position="22"/>
    </location>
</feature>
<evidence type="ECO:0000313" key="4">
    <source>
        <dbReference type="EMBL" id="GBM19111.1"/>
    </source>
</evidence>
<evidence type="ECO:0000256" key="2">
    <source>
        <dbReference type="SAM" id="Phobius"/>
    </source>
</evidence>
<keyword evidence="3" id="KW-0732">Signal</keyword>
<feature type="region of interest" description="Disordered" evidence="1">
    <location>
        <begin position="250"/>
        <end position="272"/>
    </location>
</feature>
<keyword evidence="5" id="KW-1185">Reference proteome</keyword>
<name>A0A4Y2DQT2_ARAVE</name>
<organism evidence="4 5">
    <name type="scientific">Araneus ventricosus</name>
    <name type="common">Orbweaver spider</name>
    <name type="synonym">Epeira ventricosa</name>
    <dbReference type="NCBI Taxonomy" id="182803"/>
    <lineage>
        <taxon>Eukaryota</taxon>
        <taxon>Metazoa</taxon>
        <taxon>Ecdysozoa</taxon>
        <taxon>Arthropoda</taxon>
        <taxon>Chelicerata</taxon>
        <taxon>Arachnida</taxon>
        <taxon>Araneae</taxon>
        <taxon>Araneomorphae</taxon>
        <taxon>Entelegynae</taxon>
        <taxon>Araneoidea</taxon>
        <taxon>Araneidae</taxon>
        <taxon>Araneus</taxon>
    </lineage>
</organism>
<keyword evidence="2" id="KW-1133">Transmembrane helix</keyword>
<feature type="transmembrane region" description="Helical" evidence="2">
    <location>
        <begin position="205"/>
        <end position="225"/>
    </location>
</feature>
<dbReference type="OrthoDB" id="6430912at2759"/>
<dbReference type="EMBL" id="BGPR01000417">
    <property type="protein sequence ID" value="GBM19111.1"/>
    <property type="molecule type" value="Genomic_DNA"/>
</dbReference>
<gene>
    <name evidence="4" type="ORF">AVEN_135599_1</name>
</gene>
<dbReference type="AlphaFoldDB" id="A0A4Y2DQT2"/>
<evidence type="ECO:0000313" key="5">
    <source>
        <dbReference type="Proteomes" id="UP000499080"/>
    </source>
</evidence>
<keyword evidence="2" id="KW-0472">Membrane</keyword>
<evidence type="ECO:0000256" key="3">
    <source>
        <dbReference type="SAM" id="SignalP"/>
    </source>
</evidence>
<proteinExistence type="predicted"/>
<accession>A0A4Y2DQT2</accession>